<protein>
    <submittedName>
        <fullName evidence="1">Uncharacterized protein</fullName>
    </submittedName>
</protein>
<feature type="non-terminal residue" evidence="1">
    <location>
        <position position="1"/>
    </location>
</feature>
<name>A0A7J7LCB2_9MAGN</name>
<dbReference type="Proteomes" id="UP000541444">
    <property type="component" value="Unassembled WGS sequence"/>
</dbReference>
<organism evidence="1 2">
    <name type="scientific">Kingdonia uniflora</name>
    <dbReference type="NCBI Taxonomy" id="39325"/>
    <lineage>
        <taxon>Eukaryota</taxon>
        <taxon>Viridiplantae</taxon>
        <taxon>Streptophyta</taxon>
        <taxon>Embryophyta</taxon>
        <taxon>Tracheophyta</taxon>
        <taxon>Spermatophyta</taxon>
        <taxon>Magnoliopsida</taxon>
        <taxon>Ranunculales</taxon>
        <taxon>Circaeasteraceae</taxon>
        <taxon>Kingdonia</taxon>
    </lineage>
</organism>
<comment type="caution">
    <text evidence="1">The sequence shown here is derived from an EMBL/GenBank/DDBJ whole genome shotgun (WGS) entry which is preliminary data.</text>
</comment>
<proteinExistence type="predicted"/>
<evidence type="ECO:0000313" key="1">
    <source>
        <dbReference type="EMBL" id="KAF6140263.1"/>
    </source>
</evidence>
<accession>A0A7J7LCB2</accession>
<reference evidence="1 2" key="1">
    <citation type="journal article" date="2020" name="IScience">
        <title>Genome Sequencing of the Endangered Kingdonia uniflora (Circaeasteraceae, Ranunculales) Reveals Potential Mechanisms of Evolutionary Specialization.</title>
        <authorList>
            <person name="Sun Y."/>
            <person name="Deng T."/>
            <person name="Zhang A."/>
            <person name="Moore M.J."/>
            <person name="Landis J.B."/>
            <person name="Lin N."/>
            <person name="Zhang H."/>
            <person name="Zhang X."/>
            <person name="Huang J."/>
            <person name="Zhang X."/>
            <person name="Sun H."/>
            <person name="Wang H."/>
        </authorList>
    </citation>
    <scope>NUCLEOTIDE SEQUENCE [LARGE SCALE GENOMIC DNA]</scope>
    <source>
        <strain evidence="1">TB1705</strain>
        <tissue evidence="1">Leaf</tissue>
    </source>
</reference>
<dbReference type="AlphaFoldDB" id="A0A7J7LCB2"/>
<dbReference type="EMBL" id="JACGCM010002394">
    <property type="protein sequence ID" value="KAF6140263.1"/>
    <property type="molecule type" value="Genomic_DNA"/>
</dbReference>
<gene>
    <name evidence="1" type="ORF">GIB67_000311</name>
</gene>
<sequence>KSIASLCPIFDEVLKIFHAHLYVSCCCDCKHLAVPSIFWTAVPSIFRKAVPSIFWTATCSSAEWTLRLIGICYP</sequence>
<evidence type="ECO:0000313" key="2">
    <source>
        <dbReference type="Proteomes" id="UP000541444"/>
    </source>
</evidence>
<keyword evidence="2" id="KW-1185">Reference proteome</keyword>